<feature type="transmembrane region" description="Helical" evidence="6">
    <location>
        <begin position="386"/>
        <end position="407"/>
    </location>
</feature>
<proteinExistence type="predicted"/>
<dbReference type="EMBL" id="KQ965732">
    <property type="protein sequence ID" value="KXS21915.1"/>
    <property type="molecule type" value="Genomic_DNA"/>
</dbReference>
<name>A0A139AZK7_GONPJ</name>
<evidence type="ECO:0000256" key="6">
    <source>
        <dbReference type="SAM" id="Phobius"/>
    </source>
</evidence>
<protein>
    <submittedName>
        <fullName evidence="7">LrgB-domain-containing protein</fullName>
    </submittedName>
</protein>
<dbReference type="PANTHER" id="PTHR30249">
    <property type="entry name" value="PUTATIVE SEROTONIN TRANSPORTER"/>
    <property type="match status" value="1"/>
</dbReference>
<accession>A0A139AZK7</accession>
<feature type="transmembrane region" description="Helical" evidence="6">
    <location>
        <begin position="55"/>
        <end position="75"/>
    </location>
</feature>
<evidence type="ECO:0000256" key="1">
    <source>
        <dbReference type="ARBA" id="ARBA00004141"/>
    </source>
</evidence>
<organism evidence="7 8">
    <name type="scientific">Gonapodya prolifera (strain JEL478)</name>
    <name type="common">Monoblepharis prolifera</name>
    <dbReference type="NCBI Taxonomy" id="1344416"/>
    <lineage>
        <taxon>Eukaryota</taxon>
        <taxon>Fungi</taxon>
        <taxon>Fungi incertae sedis</taxon>
        <taxon>Chytridiomycota</taxon>
        <taxon>Chytridiomycota incertae sedis</taxon>
        <taxon>Monoblepharidomycetes</taxon>
        <taxon>Monoblepharidales</taxon>
        <taxon>Gonapodyaceae</taxon>
        <taxon>Gonapodya</taxon>
    </lineage>
</organism>
<feature type="transmembrane region" description="Helical" evidence="6">
    <location>
        <begin position="562"/>
        <end position="581"/>
    </location>
</feature>
<feature type="transmembrane region" description="Helical" evidence="6">
    <location>
        <begin position="337"/>
        <end position="355"/>
    </location>
</feature>
<dbReference type="InterPro" id="IPR007300">
    <property type="entry name" value="CidB/LrgB"/>
</dbReference>
<dbReference type="AlphaFoldDB" id="A0A139AZK7"/>
<feature type="transmembrane region" description="Helical" evidence="6">
    <location>
        <begin position="530"/>
        <end position="550"/>
    </location>
</feature>
<evidence type="ECO:0000313" key="8">
    <source>
        <dbReference type="Proteomes" id="UP000070544"/>
    </source>
</evidence>
<keyword evidence="3 6" id="KW-1133">Transmembrane helix</keyword>
<feature type="transmembrane region" description="Helical" evidence="6">
    <location>
        <begin position="471"/>
        <end position="493"/>
    </location>
</feature>
<feature type="transmembrane region" description="Helical" evidence="6">
    <location>
        <begin position="587"/>
        <end position="605"/>
    </location>
</feature>
<evidence type="ECO:0000256" key="3">
    <source>
        <dbReference type="ARBA" id="ARBA00022989"/>
    </source>
</evidence>
<reference evidence="7 8" key="1">
    <citation type="journal article" date="2015" name="Genome Biol. Evol.">
        <title>Phylogenomic analyses indicate that early fungi evolved digesting cell walls of algal ancestors of land plants.</title>
        <authorList>
            <person name="Chang Y."/>
            <person name="Wang S."/>
            <person name="Sekimoto S."/>
            <person name="Aerts A.L."/>
            <person name="Choi C."/>
            <person name="Clum A."/>
            <person name="LaButti K.M."/>
            <person name="Lindquist E.A."/>
            <person name="Yee Ngan C."/>
            <person name="Ohm R.A."/>
            <person name="Salamov A.A."/>
            <person name="Grigoriev I.V."/>
            <person name="Spatafora J.W."/>
            <person name="Berbee M.L."/>
        </authorList>
    </citation>
    <scope>NUCLEOTIDE SEQUENCE [LARGE SCALE GENOMIC DNA]</scope>
    <source>
        <strain evidence="7 8">JEL478</strain>
    </source>
</reference>
<sequence length="620" mass="67019">MDLLSSLRGRTQRHLTKYRRRLIDNWLRTPPVIVSFWVMMWGIDRALAELSLSFPPSVIALVLIFMILVVVEQLLPKGVITWILYVFHPGCCFLLKWMAVLFSPALVTIPLMEFIGIAEVFRLTAVFVVGLFLFVPGTAYLALGAKRIVALTQNLTRTRSSNAATIARQPVLAEGETVEGSTAHAVPERPNEPLLVLPTPVWPPLQEAGQERVLESEDEDDPISFATDGDEAVLRRIEAGARRPSRVSQFFSAFPASRPPPSFDFDHPVSEVPDTRLVANQNPPIVLSTSKGGESKVPELDLSTRAPPNTQPKSNTERREHSITRRPSVKKGSSRPLSVHVVTYAVLFVISSAIYGTTGVITPLLLSWNILSYFAGMFLPDRAKRFLHPLLTSVALTWALIAVIGAIRGSGFSEALKLYSNGVKYLQVLTPSANSPRSLPGAGDILLSVLDASVVALAFKMFEHRELLVKYGFEVTFTVATVCFCSTWLHVLFARILGMQPALGLAMIPRFVTTPLAIQSANSLGAPTSLTATVVVLTGIVGAIIGPTLLKFSRINMTDPLVVGLATGATSHGIGTSSLLVSFPDAAAVSSLSFLLAGVFTVALTKVPPLQMALKSAAGA</sequence>
<feature type="transmembrane region" description="Helical" evidence="6">
    <location>
        <begin position="120"/>
        <end position="143"/>
    </location>
</feature>
<evidence type="ECO:0000256" key="4">
    <source>
        <dbReference type="ARBA" id="ARBA00023136"/>
    </source>
</evidence>
<gene>
    <name evidence="7" type="ORF">M427DRAFT_51292</name>
</gene>
<dbReference type="OMA" id="LRWMNLF"/>
<comment type="subcellular location">
    <subcellularLocation>
        <location evidence="1">Membrane</location>
        <topology evidence="1">Multi-pass membrane protein</topology>
    </subcellularLocation>
</comment>
<dbReference type="GO" id="GO:0016020">
    <property type="term" value="C:membrane"/>
    <property type="evidence" value="ECO:0007669"/>
    <property type="project" value="UniProtKB-SubCell"/>
</dbReference>
<keyword evidence="4 6" id="KW-0472">Membrane</keyword>
<feature type="region of interest" description="Disordered" evidence="5">
    <location>
        <begin position="284"/>
        <end position="333"/>
    </location>
</feature>
<evidence type="ECO:0000256" key="2">
    <source>
        <dbReference type="ARBA" id="ARBA00022692"/>
    </source>
</evidence>
<feature type="transmembrane region" description="Helical" evidence="6">
    <location>
        <begin position="26"/>
        <end position="43"/>
    </location>
</feature>
<feature type="transmembrane region" description="Helical" evidence="6">
    <location>
        <begin position="82"/>
        <end position="100"/>
    </location>
</feature>
<evidence type="ECO:0000313" key="7">
    <source>
        <dbReference type="EMBL" id="KXS21915.1"/>
    </source>
</evidence>
<keyword evidence="8" id="KW-1185">Reference proteome</keyword>
<dbReference type="Proteomes" id="UP000070544">
    <property type="component" value="Unassembled WGS sequence"/>
</dbReference>
<keyword evidence="2 6" id="KW-0812">Transmembrane</keyword>
<evidence type="ECO:0000256" key="5">
    <source>
        <dbReference type="SAM" id="MobiDB-lite"/>
    </source>
</evidence>
<dbReference type="Pfam" id="PF04172">
    <property type="entry name" value="LrgB"/>
    <property type="match status" value="1"/>
</dbReference>
<dbReference type="OrthoDB" id="2502820at2759"/>
<dbReference type="PANTHER" id="PTHR30249:SF0">
    <property type="entry name" value="PLASTIDAL GLYCOLATE_GLYCERATE TRANSLOCATOR 1, CHLOROPLASTIC"/>
    <property type="match status" value="1"/>
</dbReference>